<keyword evidence="2" id="KW-1185">Reference proteome</keyword>
<proteinExistence type="predicted"/>
<name>A0A8H6Z9I3_9AGAR</name>
<accession>A0A8H6Z9I3</accession>
<dbReference type="OrthoDB" id="3035629at2759"/>
<dbReference type="EMBL" id="JACAZH010000003">
    <property type="protein sequence ID" value="KAF7373129.1"/>
    <property type="molecule type" value="Genomic_DNA"/>
</dbReference>
<sequence>MTTVLQGFSFPPELEREIFEATAILFPAFIPTLLRVCHRVHVWIEPLLYRVLVISKEDGINSACLATLIQSKSASLQNGVRHIFIETSYTSSPTETSTYTNLLATCPGCTNLAIDGILDLDYLPHLDKMRPSNLAFTIGERFLTAALGGPGFTHPLFGSVTHLDLYSVTSQPITWETCSGLAAIPALTHLALSHPITGTTLSQVMGECSKLLVAIVPTYNAIHNEHETAVSLACNLGFTDARVVVMILNTSYQVDWELVSKG</sequence>
<protein>
    <submittedName>
        <fullName evidence="1">Tyrosinase central domain-containing protein</fullName>
    </submittedName>
</protein>
<dbReference type="AlphaFoldDB" id="A0A8H6Z9I3"/>
<dbReference type="Proteomes" id="UP000623467">
    <property type="component" value="Unassembled WGS sequence"/>
</dbReference>
<organism evidence="1 2">
    <name type="scientific">Mycena sanguinolenta</name>
    <dbReference type="NCBI Taxonomy" id="230812"/>
    <lineage>
        <taxon>Eukaryota</taxon>
        <taxon>Fungi</taxon>
        <taxon>Dikarya</taxon>
        <taxon>Basidiomycota</taxon>
        <taxon>Agaricomycotina</taxon>
        <taxon>Agaricomycetes</taxon>
        <taxon>Agaricomycetidae</taxon>
        <taxon>Agaricales</taxon>
        <taxon>Marasmiineae</taxon>
        <taxon>Mycenaceae</taxon>
        <taxon>Mycena</taxon>
    </lineage>
</organism>
<evidence type="ECO:0000313" key="1">
    <source>
        <dbReference type="EMBL" id="KAF7373129.1"/>
    </source>
</evidence>
<gene>
    <name evidence="1" type="ORF">MSAN_00520700</name>
</gene>
<evidence type="ECO:0000313" key="2">
    <source>
        <dbReference type="Proteomes" id="UP000623467"/>
    </source>
</evidence>
<comment type="caution">
    <text evidence="1">The sequence shown here is derived from an EMBL/GenBank/DDBJ whole genome shotgun (WGS) entry which is preliminary data.</text>
</comment>
<reference evidence="1" key="1">
    <citation type="submission" date="2020-05" db="EMBL/GenBank/DDBJ databases">
        <title>Mycena genomes resolve the evolution of fungal bioluminescence.</title>
        <authorList>
            <person name="Tsai I.J."/>
        </authorList>
    </citation>
    <scope>NUCLEOTIDE SEQUENCE</scope>
    <source>
        <strain evidence="1">160909Yilan</strain>
    </source>
</reference>